<organism evidence="2">
    <name type="scientific">viral metagenome</name>
    <dbReference type="NCBI Taxonomy" id="1070528"/>
    <lineage>
        <taxon>unclassified sequences</taxon>
        <taxon>metagenomes</taxon>
        <taxon>organismal metagenomes</taxon>
    </lineage>
</organism>
<dbReference type="Pfam" id="PF00536">
    <property type="entry name" value="SAM_1"/>
    <property type="match status" value="1"/>
</dbReference>
<dbReference type="InterPro" id="IPR001660">
    <property type="entry name" value="SAM"/>
</dbReference>
<proteinExistence type="predicted"/>
<evidence type="ECO:0000313" key="2">
    <source>
        <dbReference type="EMBL" id="QHS94442.1"/>
    </source>
</evidence>
<dbReference type="EMBL" id="MN739225">
    <property type="protein sequence ID" value="QHS94442.1"/>
    <property type="molecule type" value="Genomic_DNA"/>
</dbReference>
<evidence type="ECO:0000259" key="1">
    <source>
        <dbReference type="Pfam" id="PF00536"/>
    </source>
</evidence>
<feature type="domain" description="SAM" evidence="1">
    <location>
        <begin position="27"/>
        <end position="67"/>
    </location>
</feature>
<dbReference type="SUPFAM" id="SSF47769">
    <property type="entry name" value="SAM/Pointed domain"/>
    <property type="match status" value="1"/>
</dbReference>
<reference evidence="2" key="1">
    <citation type="journal article" date="2020" name="Nature">
        <title>Giant virus diversity and host interactions through global metagenomics.</title>
        <authorList>
            <person name="Schulz F."/>
            <person name="Roux S."/>
            <person name="Paez-Espino D."/>
            <person name="Jungbluth S."/>
            <person name="Walsh D.A."/>
            <person name="Denef V.J."/>
            <person name="McMahon K.D."/>
            <person name="Konstantinidis K.T."/>
            <person name="Eloe-Fadrosh E.A."/>
            <person name="Kyrpides N.C."/>
            <person name="Woyke T."/>
        </authorList>
    </citation>
    <scope>NUCLEOTIDE SEQUENCE</scope>
    <source>
        <strain evidence="2">GVMAG-M-3300018416-45</strain>
    </source>
</reference>
<dbReference type="Gene3D" id="1.10.150.50">
    <property type="entry name" value="Transcription Factor, Ets-1"/>
    <property type="match status" value="1"/>
</dbReference>
<sequence length="93" mass="10777">MNNPFISTSRKMTTITDNEANIINPMTELLISIGLYHLVYIFNNQEIDMEVFPLLTTEDLHEIGVTHDNDINTIIDNQYNIAQEPYYNITREG</sequence>
<dbReference type="InterPro" id="IPR013761">
    <property type="entry name" value="SAM/pointed_sf"/>
</dbReference>
<dbReference type="AlphaFoldDB" id="A0A6C0BR27"/>
<protein>
    <recommendedName>
        <fullName evidence="1">SAM domain-containing protein</fullName>
    </recommendedName>
</protein>
<accession>A0A6C0BR27</accession>
<name>A0A6C0BR27_9ZZZZ</name>